<keyword evidence="2" id="KW-0813">Transport</keyword>
<protein>
    <recommendedName>
        <fullName evidence="6 7">Thioredoxin</fullName>
    </recommendedName>
</protein>
<dbReference type="CDD" id="cd02947">
    <property type="entry name" value="TRX_family"/>
    <property type="match status" value="1"/>
</dbReference>
<sequence>MKTIELNSDTFDAALAGTDQPVLVDFWASWCGPCKMIGPVVDQIATEQEGKALVAKVDVDAHPELARRFGVKAIPTLIVFKNGEAVNVFRGVQDKAVLLAALAA</sequence>
<dbReference type="InterPro" id="IPR036249">
    <property type="entry name" value="Thioredoxin-like_sf"/>
</dbReference>
<dbReference type="InterPro" id="IPR017937">
    <property type="entry name" value="Thioredoxin_CS"/>
</dbReference>
<reference evidence="9 10" key="1">
    <citation type="submission" date="2022-10" db="EMBL/GenBank/DDBJ databases">
        <title>Luteolibacter flavescens strain MCCC 1K03193, whole genome shotgun sequencing project.</title>
        <authorList>
            <person name="Zhao G."/>
            <person name="Shen L."/>
        </authorList>
    </citation>
    <scope>NUCLEOTIDE SEQUENCE [LARGE SCALE GENOMIC DNA]</scope>
    <source>
        <strain evidence="9 10">MCCC 1K03193</strain>
    </source>
</reference>
<evidence type="ECO:0000259" key="8">
    <source>
        <dbReference type="PROSITE" id="PS51352"/>
    </source>
</evidence>
<dbReference type="PROSITE" id="PS00194">
    <property type="entry name" value="THIOREDOXIN_1"/>
    <property type="match status" value="1"/>
</dbReference>
<evidence type="ECO:0000313" key="10">
    <source>
        <dbReference type="Proteomes" id="UP001207930"/>
    </source>
</evidence>
<evidence type="ECO:0000256" key="7">
    <source>
        <dbReference type="PIRNR" id="PIRNR000077"/>
    </source>
</evidence>
<dbReference type="InterPro" id="IPR005746">
    <property type="entry name" value="Thioredoxin"/>
</dbReference>
<evidence type="ECO:0000256" key="3">
    <source>
        <dbReference type="ARBA" id="ARBA00022982"/>
    </source>
</evidence>
<comment type="similarity">
    <text evidence="1 7">Belongs to the thioredoxin family.</text>
</comment>
<keyword evidence="4" id="KW-1015">Disulfide bond</keyword>
<dbReference type="SUPFAM" id="SSF52833">
    <property type="entry name" value="Thioredoxin-like"/>
    <property type="match status" value="1"/>
</dbReference>
<dbReference type="Proteomes" id="UP001207930">
    <property type="component" value="Unassembled WGS sequence"/>
</dbReference>
<dbReference type="Pfam" id="PF00085">
    <property type="entry name" value="Thioredoxin"/>
    <property type="match status" value="1"/>
</dbReference>
<dbReference type="Gene3D" id="3.40.30.10">
    <property type="entry name" value="Glutaredoxin"/>
    <property type="match status" value="1"/>
</dbReference>
<dbReference type="InterPro" id="IPR013766">
    <property type="entry name" value="Thioredoxin_domain"/>
</dbReference>
<keyword evidence="3" id="KW-0249">Electron transport</keyword>
<feature type="domain" description="Thioredoxin" evidence="8">
    <location>
        <begin position="1"/>
        <end position="104"/>
    </location>
</feature>
<dbReference type="PRINTS" id="PR00421">
    <property type="entry name" value="THIOREDOXIN"/>
</dbReference>
<dbReference type="PANTHER" id="PTHR45663">
    <property type="entry name" value="GEO12009P1"/>
    <property type="match status" value="1"/>
</dbReference>
<dbReference type="PANTHER" id="PTHR45663:SF11">
    <property type="entry name" value="GEO12009P1"/>
    <property type="match status" value="1"/>
</dbReference>
<dbReference type="NCBIfam" id="TIGR01068">
    <property type="entry name" value="thioredoxin"/>
    <property type="match status" value="1"/>
</dbReference>
<proteinExistence type="inferred from homology"/>
<evidence type="ECO:0000256" key="6">
    <source>
        <dbReference type="NCBIfam" id="TIGR01068"/>
    </source>
</evidence>
<evidence type="ECO:0000256" key="4">
    <source>
        <dbReference type="ARBA" id="ARBA00023157"/>
    </source>
</evidence>
<evidence type="ECO:0000313" key="9">
    <source>
        <dbReference type="EMBL" id="MCW1887234.1"/>
    </source>
</evidence>
<dbReference type="RefSeq" id="WP_264503188.1">
    <property type="nucleotide sequence ID" value="NZ_JAPDDS010000015.1"/>
</dbReference>
<dbReference type="EMBL" id="JAPDDS010000015">
    <property type="protein sequence ID" value="MCW1887234.1"/>
    <property type="molecule type" value="Genomic_DNA"/>
</dbReference>
<comment type="caution">
    <text evidence="9">The sequence shown here is derived from an EMBL/GenBank/DDBJ whole genome shotgun (WGS) entry which is preliminary data.</text>
</comment>
<evidence type="ECO:0000256" key="2">
    <source>
        <dbReference type="ARBA" id="ARBA00022448"/>
    </source>
</evidence>
<dbReference type="PROSITE" id="PS51352">
    <property type="entry name" value="THIOREDOXIN_2"/>
    <property type="match status" value="1"/>
</dbReference>
<dbReference type="PIRSF" id="PIRSF000077">
    <property type="entry name" value="Thioredoxin"/>
    <property type="match status" value="1"/>
</dbReference>
<evidence type="ECO:0000256" key="5">
    <source>
        <dbReference type="ARBA" id="ARBA00023284"/>
    </source>
</evidence>
<keyword evidence="5" id="KW-0676">Redox-active center</keyword>
<accession>A0ABT3FV95</accession>
<evidence type="ECO:0000256" key="1">
    <source>
        <dbReference type="ARBA" id="ARBA00008987"/>
    </source>
</evidence>
<keyword evidence="10" id="KW-1185">Reference proteome</keyword>
<name>A0ABT3FV95_9BACT</name>
<gene>
    <name evidence="9" type="primary">trxA</name>
    <name evidence="9" type="ORF">OKA04_21025</name>
</gene>
<organism evidence="9 10">
    <name type="scientific">Luteolibacter flavescens</name>
    <dbReference type="NCBI Taxonomy" id="1859460"/>
    <lineage>
        <taxon>Bacteria</taxon>
        <taxon>Pseudomonadati</taxon>
        <taxon>Verrucomicrobiota</taxon>
        <taxon>Verrucomicrobiia</taxon>
        <taxon>Verrucomicrobiales</taxon>
        <taxon>Verrucomicrobiaceae</taxon>
        <taxon>Luteolibacter</taxon>
    </lineage>
</organism>